<sequence>MTRNEDRQDAPCPLCELRMAETQRVVSRHATSNGTVVYARCDCGRLSVWLVRASAETIL</sequence>
<dbReference type="EMBL" id="PVTJ01000007">
    <property type="protein sequence ID" value="PRY57319.1"/>
    <property type="molecule type" value="Genomic_DNA"/>
</dbReference>
<protein>
    <recommendedName>
        <fullName evidence="3">Ogr/Delta-like zinc finger protein</fullName>
    </recommendedName>
</protein>
<gene>
    <name evidence="1" type="ORF">B0I28_107167</name>
</gene>
<keyword evidence="2" id="KW-1185">Reference proteome</keyword>
<comment type="caution">
    <text evidence="1">The sequence shown here is derived from an EMBL/GenBank/DDBJ whole genome shotgun (WGS) entry which is preliminary data.</text>
</comment>
<evidence type="ECO:0000313" key="1">
    <source>
        <dbReference type="EMBL" id="PRY57319.1"/>
    </source>
</evidence>
<proteinExistence type="predicted"/>
<dbReference type="RefSeq" id="WP_146148159.1">
    <property type="nucleotide sequence ID" value="NZ_PVTJ01000007.1"/>
</dbReference>
<accession>A0A2T0UH95</accession>
<evidence type="ECO:0000313" key="2">
    <source>
        <dbReference type="Proteomes" id="UP000238176"/>
    </source>
</evidence>
<reference evidence="1 2" key="1">
    <citation type="submission" date="2018-03" db="EMBL/GenBank/DDBJ databases">
        <title>Genomic Encyclopedia of Type Strains, Phase III (KMG-III): the genomes of soil and plant-associated and newly described type strains.</title>
        <authorList>
            <person name="Whitman W."/>
        </authorList>
    </citation>
    <scope>NUCLEOTIDE SEQUENCE [LARGE SCALE GENOMIC DNA]</scope>
    <source>
        <strain evidence="1 2">CGMCC 4.7067</strain>
    </source>
</reference>
<dbReference type="OrthoDB" id="3579625at2"/>
<dbReference type="AlphaFoldDB" id="A0A2T0UH95"/>
<evidence type="ECO:0008006" key="3">
    <source>
        <dbReference type="Google" id="ProtNLM"/>
    </source>
</evidence>
<dbReference type="Proteomes" id="UP000238176">
    <property type="component" value="Unassembled WGS sequence"/>
</dbReference>
<organism evidence="1 2">
    <name type="scientific">Glycomyces artemisiae</name>
    <dbReference type="NCBI Taxonomy" id="1076443"/>
    <lineage>
        <taxon>Bacteria</taxon>
        <taxon>Bacillati</taxon>
        <taxon>Actinomycetota</taxon>
        <taxon>Actinomycetes</taxon>
        <taxon>Glycomycetales</taxon>
        <taxon>Glycomycetaceae</taxon>
        <taxon>Glycomyces</taxon>
    </lineage>
</organism>
<name>A0A2T0UH95_9ACTN</name>